<dbReference type="PANTHER" id="PTHR46124">
    <property type="entry name" value="D-AMINOACYL-TRNA DEACYLASE"/>
    <property type="match status" value="1"/>
</dbReference>
<evidence type="ECO:0000313" key="4">
    <source>
        <dbReference type="EMBL" id="BBK25699.1"/>
    </source>
</evidence>
<dbReference type="InterPro" id="IPR001130">
    <property type="entry name" value="TatD-like"/>
</dbReference>
<feature type="binding site" evidence="3">
    <location>
        <position position="154"/>
    </location>
    <ligand>
        <name>a divalent metal cation</name>
        <dbReference type="ChEBI" id="CHEBI:60240"/>
        <label>2</label>
    </ligand>
</feature>
<dbReference type="GO" id="GO:0046872">
    <property type="term" value="F:metal ion binding"/>
    <property type="evidence" value="ECO:0007669"/>
    <property type="project" value="UniProtKB-KW"/>
</dbReference>
<dbReference type="PANTHER" id="PTHR46124:SF2">
    <property type="entry name" value="D-AMINOACYL-TRNA DEACYLASE"/>
    <property type="match status" value="1"/>
</dbReference>
<dbReference type="Proteomes" id="UP000320585">
    <property type="component" value="Chromosome"/>
</dbReference>
<sequence>METKYYDIGLNLFTRSFPDPEKIIRNAEEAGVRCILTGSEARENELVADFVKNHDVWGTAGIHPHSADTAKEEDVERVRELVMTNPKIVAVGETGLDYDHMYSKKENQIHFFKELLDVAEETGKPLFLHERDAADDFIACFKGHEDLCRRAIVHCYTGDKKTLERFLDMGFYIGITGWICDERRGETLQDAVSILPLDRVMIETDAPYLTPRGYHLPRTNVPQNITYVAETLARYMQVRLDPLLEAAKKNTEDFFHIKS</sequence>
<dbReference type="RefSeq" id="WP_143332749.1">
    <property type="nucleotide sequence ID" value="NZ_AP019697.1"/>
</dbReference>
<evidence type="ECO:0000256" key="3">
    <source>
        <dbReference type="PIRSR" id="PIRSR005902-1"/>
    </source>
</evidence>
<feature type="binding site" evidence="3">
    <location>
        <position position="205"/>
    </location>
    <ligand>
        <name>a divalent metal cation</name>
        <dbReference type="ChEBI" id="CHEBI:60240"/>
        <label>1</label>
    </ligand>
</feature>
<dbReference type="FunFam" id="3.20.20.140:FF:000005">
    <property type="entry name" value="TatD family hydrolase"/>
    <property type="match status" value="1"/>
</dbReference>
<dbReference type="AlphaFoldDB" id="A0A8D4UVC8"/>
<gene>
    <name evidence="4" type="primary">mttC</name>
    <name evidence="4" type="ORF">Dia5BBH33_16340</name>
</gene>
<evidence type="ECO:0000313" key="5">
    <source>
        <dbReference type="Proteomes" id="UP000320585"/>
    </source>
</evidence>
<dbReference type="CDD" id="cd01310">
    <property type="entry name" value="TatD_DNAse"/>
    <property type="match status" value="1"/>
</dbReference>
<keyword evidence="5" id="KW-1185">Reference proteome</keyword>
<protein>
    <submittedName>
        <fullName evidence="4">Preprotein translocase subunit TatD</fullName>
    </submittedName>
</protein>
<name>A0A8D4UVC8_9FIRM</name>
<dbReference type="Pfam" id="PF01026">
    <property type="entry name" value="TatD_DNase"/>
    <property type="match status" value="1"/>
</dbReference>
<dbReference type="KEGG" id="dho:Dia5BBH33_16340"/>
<dbReference type="GeneID" id="92716853"/>
<dbReference type="InterPro" id="IPR032466">
    <property type="entry name" value="Metal_Hydrolase"/>
</dbReference>
<accession>A0A8D4UVC8</accession>
<dbReference type="GO" id="GO:0016788">
    <property type="term" value="F:hydrolase activity, acting on ester bonds"/>
    <property type="evidence" value="ECO:0007669"/>
    <property type="project" value="InterPro"/>
</dbReference>
<dbReference type="InterPro" id="IPR018228">
    <property type="entry name" value="DNase_TatD-rel_CS"/>
</dbReference>
<organism evidence="4 5">
    <name type="scientific">Dialister hominis</name>
    <dbReference type="NCBI Taxonomy" id="2582419"/>
    <lineage>
        <taxon>Bacteria</taxon>
        <taxon>Bacillati</taxon>
        <taxon>Bacillota</taxon>
        <taxon>Negativicutes</taxon>
        <taxon>Veillonellales</taxon>
        <taxon>Veillonellaceae</taxon>
        <taxon>Dialister</taxon>
    </lineage>
</organism>
<dbReference type="OrthoDB" id="9810005at2"/>
<keyword evidence="2" id="KW-0378">Hydrolase</keyword>
<proteinExistence type="predicted"/>
<reference evidence="5" key="1">
    <citation type="submission" date="2019-05" db="EMBL/GenBank/DDBJ databases">
        <title>Complete genome sequencing of Dialister sp. strain 5BBH33.</title>
        <authorList>
            <person name="Sakamoto M."/>
            <person name="Murakami T."/>
            <person name="Mori H."/>
        </authorList>
    </citation>
    <scope>NUCLEOTIDE SEQUENCE [LARGE SCALE GENOMIC DNA]</scope>
    <source>
        <strain evidence="5">5BBH33</strain>
    </source>
</reference>
<evidence type="ECO:0000256" key="1">
    <source>
        <dbReference type="ARBA" id="ARBA00022723"/>
    </source>
</evidence>
<feature type="binding site" evidence="3">
    <location>
        <position position="129"/>
    </location>
    <ligand>
        <name>a divalent metal cation</name>
        <dbReference type="ChEBI" id="CHEBI:60240"/>
        <label>2</label>
    </ligand>
</feature>
<dbReference type="Gene3D" id="3.20.20.140">
    <property type="entry name" value="Metal-dependent hydrolases"/>
    <property type="match status" value="1"/>
</dbReference>
<evidence type="ECO:0000256" key="2">
    <source>
        <dbReference type="ARBA" id="ARBA00022801"/>
    </source>
</evidence>
<dbReference type="PIRSF" id="PIRSF005902">
    <property type="entry name" value="DNase_TatD"/>
    <property type="match status" value="1"/>
</dbReference>
<dbReference type="EMBL" id="AP019697">
    <property type="protein sequence ID" value="BBK25699.1"/>
    <property type="molecule type" value="Genomic_DNA"/>
</dbReference>
<dbReference type="SUPFAM" id="SSF51556">
    <property type="entry name" value="Metallo-dependent hydrolases"/>
    <property type="match status" value="1"/>
</dbReference>
<keyword evidence="1 3" id="KW-0479">Metal-binding</keyword>
<feature type="binding site" evidence="3">
    <location>
        <position position="93"/>
    </location>
    <ligand>
        <name>a divalent metal cation</name>
        <dbReference type="ChEBI" id="CHEBI:60240"/>
        <label>1</label>
    </ligand>
</feature>
<dbReference type="PROSITE" id="PS01090">
    <property type="entry name" value="TATD_2"/>
    <property type="match status" value="1"/>
</dbReference>